<dbReference type="Gene3D" id="2.170.120.20">
    <property type="entry name" value="Ribosomal protein L25, beta domain"/>
    <property type="match status" value="1"/>
</dbReference>
<comment type="caution">
    <text evidence="9">The sequence shown here is derived from an EMBL/GenBank/DDBJ whole genome shotgun (WGS) entry which is preliminary data.</text>
</comment>
<keyword evidence="10" id="KW-1185">Reference proteome</keyword>
<keyword evidence="1 5" id="KW-0699">rRNA-binding</keyword>
<evidence type="ECO:0000259" key="8">
    <source>
        <dbReference type="Pfam" id="PF14693"/>
    </source>
</evidence>
<dbReference type="PANTHER" id="PTHR33284:SF1">
    <property type="entry name" value="RIBOSOMAL PROTEIN L25_GLN-TRNA SYNTHETASE, ANTI-CODON-BINDING DOMAIN-CONTAINING PROTEIN"/>
    <property type="match status" value="1"/>
</dbReference>
<keyword evidence="2 5" id="KW-0694">RNA-binding</keyword>
<dbReference type="CDD" id="cd00495">
    <property type="entry name" value="Ribosomal_L25_TL5_CTC"/>
    <property type="match status" value="1"/>
</dbReference>
<dbReference type="InterPro" id="IPR037121">
    <property type="entry name" value="Ribosomal_bL25_C"/>
</dbReference>
<feature type="domain" description="Large ribosomal subunit protein bL25 beta" evidence="8">
    <location>
        <begin position="99"/>
        <end position="182"/>
    </location>
</feature>
<keyword evidence="3 5" id="KW-0689">Ribosomal protein</keyword>
<evidence type="ECO:0000313" key="10">
    <source>
        <dbReference type="Proteomes" id="UP001225646"/>
    </source>
</evidence>
<dbReference type="GO" id="GO:0005840">
    <property type="term" value="C:ribosome"/>
    <property type="evidence" value="ECO:0007669"/>
    <property type="project" value="UniProtKB-KW"/>
</dbReference>
<dbReference type="Proteomes" id="UP001225646">
    <property type="component" value="Unassembled WGS sequence"/>
</dbReference>
<keyword evidence="4 5" id="KW-0687">Ribonucleoprotein</keyword>
<proteinExistence type="inferred from homology"/>
<comment type="function">
    <text evidence="5">This is one of the proteins that binds to the 5S RNA in the ribosome where it forms part of the central protuberance.</text>
</comment>
<feature type="compositionally biased region" description="Basic and acidic residues" evidence="6">
    <location>
        <begin position="182"/>
        <end position="207"/>
    </location>
</feature>
<evidence type="ECO:0000256" key="6">
    <source>
        <dbReference type="SAM" id="MobiDB-lite"/>
    </source>
</evidence>
<dbReference type="Pfam" id="PF01386">
    <property type="entry name" value="Ribosomal_L25p"/>
    <property type="match status" value="1"/>
</dbReference>
<dbReference type="InterPro" id="IPR020930">
    <property type="entry name" value="Ribosomal_uL5_bac-type"/>
</dbReference>
<dbReference type="Pfam" id="PF14693">
    <property type="entry name" value="Ribosomal_TL5_C"/>
    <property type="match status" value="1"/>
</dbReference>
<dbReference type="EMBL" id="JAUSTR010000015">
    <property type="protein sequence ID" value="MDQ0163414.1"/>
    <property type="molecule type" value="Genomic_DNA"/>
</dbReference>
<dbReference type="InterPro" id="IPR001021">
    <property type="entry name" value="Ribosomal_bL25_long"/>
</dbReference>
<evidence type="ECO:0000256" key="3">
    <source>
        <dbReference type="ARBA" id="ARBA00022980"/>
    </source>
</evidence>
<evidence type="ECO:0000256" key="5">
    <source>
        <dbReference type="HAMAP-Rule" id="MF_01334"/>
    </source>
</evidence>
<dbReference type="SUPFAM" id="SSF50715">
    <property type="entry name" value="Ribosomal protein L25-like"/>
    <property type="match status" value="1"/>
</dbReference>
<evidence type="ECO:0000259" key="7">
    <source>
        <dbReference type="Pfam" id="PF01386"/>
    </source>
</evidence>
<dbReference type="InterPro" id="IPR029751">
    <property type="entry name" value="Ribosomal_L25_dom"/>
</dbReference>
<dbReference type="RefSeq" id="WP_419152516.1">
    <property type="nucleotide sequence ID" value="NZ_JAUSTR010000015.1"/>
</dbReference>
<evidence type="ECO:0000256" key="4">
    <source>
        <dbReference type="ARBA" id="ARBA00023274"/>
    </source>
</evidence>
<dbReference type="NCBIfam" id="NF004133">
    <property type="entry name" value="PRK05618.2-4"/>
    <property type="match status" value="1"/>
</dbReference>
<reference evidence="9 10" key="1">
    <citation type="submission" date="2023-07" db="EMBL/GenBank/DDBJ databases">
        <title>Genomic Encyclopedia of Type Strains, Phase IV (KMG-IV): sequencing the most valuable type-strain genomes for metagenomic binning, comparative biology and taxonomic classification.</title>
        <authorList>
            <person name="Goeker M."/>
        </authorList>
    </citation>
    <scope>NUCLEOTIDE SEQUENCE [LARGE SCALE GENOMIC DNA]</scope>
    <source>
        <strain evidence="9 10">DSM 19092</strain>
    </source>
</reference>
<evidence type="ECO:0000256" key="1">
    <source>
        <dbReference type="ARBA" id="ARBA00022730"/>
    </source>
</evidence>
<comment type="similarity">
    <text evidence="5">Belongs to the bacterial ribosomal protein bL25 family. CTC subfamily.</text>
</comment>
<comment type="subunit">
    <text evidence="5">Part of the 50S ribosomal subunit; part of the 5S rRNA/L5/L18/L25 subcomplex. Contacts the 5S rRNA. Binds to the 5S rRNA independently of L5 and L18.</text>
</comment>
<dbReference type="HAMAP" id="MF_01334">
    <property type="entry name" value="Ribosomal_bL25_CTC"/>
    <property type="match status" value="1"/>
</dbReference>
<dbReference type="Gene3D" id="2.40.240.10">
    <property type="entry name" value="Ribosomal Protein L25, Chain P"/>
    <property type="match status" value="1"/>
</dbReference>
<name>A0ABT9VR94_9BACI</name>
<organism evidence="9 10">
    <name type="scientific">Aeribacillus alveayuensis</name>
    <dbReference type="NCBI Taxonomy" id="279215"/>
    <lineage>
        <taxon>Bacteria</taxon>
        <taxon>Bacillati</taxon>
        <taxon>Bacillota</taxon>
        <taxon>Bacilli</taxon>
        <taxon>Bacillales</taxon>
        <taxon>Bacillaceae</taxon>
        <taxon>Aeribacillus</taxon>
    </lineage>
</organism>
<evidence type="ECO:0000313" key="9">
    <source>
        <dbReference type="EMBL" id="MDQ0163414.1"/>
    </source>
</evidence>
<accession>A0ABT9VR94</accession>
<dbReference type="NCBIfam" id="TIGR00731">
    <property type="entry name" value="bL25_bact_ctc"/>
    <property type="match status" value="1"/>
</dbReference>
<protein>
    <recommendedName>
        <fullName evidence="5">Large ribosomal subunit protein bL25</fullName>
    </recommendedName>
    <alternativeName>
        <fullName evidence="5">General stress protein CTC</fullName>
    </alternativeName>
</protein>
<feature type="domain" description="Large ribosomal subunit protein bL25 L25" evidence="7">
    <location>
        <begin position="5"/>
        <end position="91"/>
    </location>
</feature>
<dbReference type="InterPro" id="IPR020057">
    <property type="entry name" value="Ribosomal_bL25_b-dom"/>
</dbReference>
<dbReference type="InterPro" id="IPR011035">
    <property type="entry name" value="Ribosomal_bL25/Gln-tRNA_synth"/>
</dbReference>
<feature type="region of interest" description="Disordered" evidence="6">
    <location>
        <begin position="179"/>
        <end position="207"/>
    </location>
</feature>
<dbReference type="PANTHER" id="PTHR33284">
    <property type="entry name" value="RIBOSOMAL PROTEIN L25/GLN-TRNA SYNTHETASE, ANTI-CODON-BINDING DOMAIN-CONTAINING PROTEIN"/>
    <property type="match status" value="1"/>
</dbReference>
<dbReference type="InterPro" id="IPR020056">
    <property type="entry name" value="Rbsml_bL25/Gln-tRNA_synth_N"/>
</dbReference>
<sequence>MSALLHGKERSSFTNSTRRKIREQDRIPAILYGKDLESKAISIDRVEFIKSLREQGRNAVFNMKLDDEEHAVMVNEIQRDPLKDDIIHVDFYAINMESKVEVEVNVQLTGQAQGIKDGGVLQQPLHQVKLRAKPAEIPTAIEVDISTLGVNEALHVKDIQTNGKYEILNEPEEVIVTILPPKQEEEINSGEKQEQGKPDAVEEREND</sequence>
<gene>
    <name evidence="5" type="primary">rplY</name>
    <name evidence="5" type="synonym">ctc</name>
    <name evidence="9" type="ORF">J2S06_002494</name>
</gene>
<evidence type="ECO:0000256" key="2">
    <source>
        <dbReference type="ARBA" id="ARBA00022884"/>
    </source>
</evidence>